<reference evidence="4" key="1">
    <citation type="submission" date="2018-05" db="EMBL/GenBank/DDBJ databases">
        <authorList>
            <person name="Lanie J.A."/>
            <person name="Ng W.-L."/>
            <person name="Kazmierczak K.M."/>
            <person name="Andrzejewski T.M."/>
            <person name="Davidsen T.M."/>
            <person name="Wayne K.J."/>
            <person name="Tettelin H."/>
            <person name="Glass J.I."/>
            <person name="Rusch D."/>
            <person name="Podicherti R."/>
            <person name="Tsui H.-C.T."/>
            <person name="Winkler M.E."/>
        </authorList>
    </citation>
    <scope>NUCLEOTIDE SEQUENCE</scope>
</reference>
<dbReference type="InterPro" id="IPR042099">
    <property type="entry name" value="ANL_N_sf"/>
</dbReference>
<dbReference type="AlphaFoldDB" id="A0A382JY89"/>
<name>A0A382JY89_9ZZZZ</name>
<dbReference type="SUPFAM" id="SSF56801">
    <property type="entry name" value="Acetyl-CoA synthetase-like"/>
    <property type="match status" value="1"/>
</dbReference>
<keyword evidence="1" id="KW-0547">Nucleotide-binding</keyword>
<keyword evidence="2" id="KW-0067">ATP-binding</keyword>
<organism evidence="4">
    <name type="scientific">marine metagenome</name>
    <dbReference type="NCBI Taxonomy" id="408172"/>
    <lineage>
        <taxon>unclassified sequences</taxon>
        <taxon>metagenomes</taxon>
        <taxon>ecological metagenomes</taxon>
    </lineage>
</organism>
<dbReference type="GO" id="GO:0004467">
    <property type="term" value="F:long-chain fatty acid-CoA ligase activity"/>
    <property type="evidence" value="ECO:0007669"/>
    <property type="project" value="TreeGrafter"/>
</dbReference>
<evidence type="ECO:0000313" key="4">
    <source>
        <dbReference type="EMBL" id="SVC16292.1"/>
    </source>
</evidence>
<protein>
    <recommendedName>
        <fullName evidence="3">AMP-dependent synthetase/ligase domain-containing protein</fullName>
    </recommendedName>
</protein>
<proteinExistence type="predicted"/>
<evidence type="ECO:0000256" key="2">
    <source>
        <dbReference type="ARBA" id="ARBA00022840"/>
    </source>
</evidence>
<dbReference type="PANTHER" id="PTHR43272:SF33">
    <property type="entry name" value="AMP-BINDING DOMAIN-CONTAINING PROTEIN-RELATED"/>
    <property type="match status" value="1"/>
</dbReference>
<dbReference type="Pfam" id="PF00501">
    <property type="entry name" value="AMP-binding"/>
    <property type="match status" value="1"/>
</dbReference>
<feature type="non-terminal residue" evidence="4">
    <location>
        <position position="199"/>
    </location>
</feature>
<evidence type="ECO:0000256" key="1">
    <source>
        <dbReference type="ARBA" id="ARBA00022741"/>
    </source>
</evidence>
<accession>A0A382JY89</accession>
<gene>
    <name evidence="4" type="ORF">METZ01_LOCUS269146</name>
</gene>
<dbReference type="GO" id="GO:0016020">
    <property type="term" value="C:membrane"/>
    <property type="evidence" value="ECO:0007669"/>
    <property type="project" value="TreeGrafter"/>
</dbReference>
<dbReference type="PANTHER" id="PTHR43272">
    <property type="entry name" value="LONG-CHAIN-FATTY-ACID--COA LIGASE"/>
    <property type="match status" value="1"/>
</dbReference>
<sequence length="199" mass="22806">MSQLVVHGCTTISQLFWNRVTNFPDKIALREKDFGIWNEYTWQDYGDYARYVGHGLKALGLERGDRVSIASEVNKEWMFTDMGVIGIGGVTNGVYPTDAANQVEYLINDSGTRFYFAEDEEQLDKVLEVRERTPTLEKIIIFDMEGLRNFSDEQCLSFDELIELGRQHADDDPELWRQEIRAAQPDDLMVLTYTSGTTG</sequence>
<feature type="domain" description="AMP-dependent synthetase/ligase" evidence="3">
    <location>
        <begin position="16"/>
        <end position="199"/>
    </location>
</feature>
<dbReference type="InterPro" id="IPR000873">
    <property type="entry name" value="AMP-dep_synth/lig_dom"/>
</dbReference>
<dbReference type="GO" id="GO:0005524">
    <property type="term" value="F:ATP binding"/>
    <property type="evidence" value="ECO:0007669"/>
    <property type="project" value="UniProtKB-KW"/>
</dbReference>
<dbReference type="EMBL" id="UINC01076793">
    <property type="protein sequence ID" value="SVC16292.1"/>
    <property type="molecule type" value="Genomic_DNA"/>
</dbReference>
<evidence type="ECO:0000259" key="3">
    <source>
        <dbReference type="Pfam" id="PF00501"/>
    </source>
</evidence>
<dbReference type="Gene3D" id="3.40.50.12780">
    <property type="entry name" value="N-terminal domain of ligase-like"/>
    <property type="match status" value="1"/>
</dbReference>